<dbReference type="EMBL" id="BAABKE010000007">
    <property type="protein sequence ID" value="GAA5102711.1"/>
    <property type="molecule type" value="Genomic_DNA"/>
</dbReference>
<accession>A0ABP9MVE3</accession>
<keyword evidence="2" id="KW-1185">Reference proteome</keyword>
<name>A0ABP9MVE3_9GAMM</name>
<protein>
    <submittedName>
        <fullName evidence="1">DUF935 domain-containing protein</fullName>
    </submittedName>
</protein>
<proteinExistence type="predicted"/>
<dbReference type="RefSeq" id="WP_077926588.1">
    <property type="nucleotide sequence ID" value="NZ_BAABKE010000007.1"/>
</dbReference>
<organism evidence="1 2">
    <name type="scientific">Wohlfahrtiimonas larvae</name>
    <dbReference type="NCBI Taxonomy" id="1157986"/>
    <lineage>
        <taxon>Bacteria</taxon>
        <taxon>Pseudomonadati</taxon>
        <taxon>Pseudomonadota</taxon>
        <taxon>Gammaproteobacteria</taxon>
        <taxon>Cardiobacteriales</taxon>
        <taxon>Ignatzschineriaceae</taxon>
        <taxon>Wohlfahrtiimonas</taxon>
    </lineage>
</organism>
<reference evidence="2" key="1">
    <citation type="journal article" date="2019" name="Int. J. Syst. Evol. Microbiol.">
        <title>The Global Catalogue of Microorganisms (GCM) 10K type strain sequencing project: providing services to taxonomists for standard genome sequencing and annotation.</title>
        <authorList>
            <consortium name="The Broad Institute Genomics Platform"/>
            <consortium name="The Broad Institute Genome Sequencing Center for Infectious Disease"/>
            <person name="Wu L."/>
            <person name="Ma J."/>
        </authorList>
    </citation>
    <scope>NUCLEOTIDE SEQUENCE [LARGE SCALE GENOMIC DNA]</scope>
    <source>
        <strain evidence="2">JCM 18424</strain>
    </source>
</reference>
<evidence type="ECO:0000313" key="1">
    <source>
        <dbReference type="EMBL" id="GAA5102711.1"/>
    </source>
</evidence>
<dbReference type="Pfam" id="PF06074">
    <property type="entry name" value="Portal_Mu"/>
    <property type="match status" value="1"/>
</dbReference>
<comment type="caution">
    <text evidence="1">The sequence shown here is derived from an EMBL/GenBank/DDBJ whole genome shotgun (WGS) entry which is preliminary data.</text>
</comment>
<dbReference type="InterPro" id="IPR009279">
    <property type="entry name" value="Portal_Mu"/>
</dbReference>
<gene>
    <name evidence="1" type="ORF">GCM10023338_20360</name>
</gene>
<evidence type="ECO:0000313" key="2">
    <source>
        <dbReference type="Proteomes" id="UP001500631"/>
    </source>
</evidence>
<sequence>MGILETAKQRLNGVYVALKESLKGVHLGKTQADDIDVAATYYDGNVRNISPRKIAELLKSADEGDISAMHALFYEIEEQDPHIFSEMQKRKSAVLTLDWTVKAPRDATPREKQLTEWVHTALTDFTQFEDVMFDALDGIGHGFSALAIEWQQVNNEYLPKTITWKPQSGFKLDKKTDELKLLRQGEMDGEALWPHHWIIHKHRTKSGSLARAGLFRVLVWTFVLKHYSVQDLAEFLEIYGLPVRIGKYPEGTGKEARRVLLNAVASLGHNAAGVMPDNMSIELHNAADGSHDPYMAMISYCEKAQSKVIVGQVLTAQADNTGSQALGNVHNEVRRDLMVSDAKQLAQTLTAQLIYPLLHFNFSDIDASRLPYFEFDTKEAEDLASIVSVIGQAVDFADITVDDFYDRTGFSKPQKGDELLKRKIGGLFGLNQQHTHSPNCGCQTVSLSQAIEQTNDAAVKKALTVEHELATAVDQLPDRYLMSYENTVLDVVKALKATNSYEEAQAKLYELMPGLKADQFTEAMGQALLVSDIAGIISNEQ</sequence>
<dbReference type="Proteomes" id="UP001500631">
    <property type="component" value="Unassembled WGS sequence"/>
</dbReference>